<dbReference type="InterPro" id="IPR036452">
    <property type="entry name" value="Ribo_hydro-like"/>
</dbReference>
<dbReference type="InterPro" id="IPR001910">
    <property type="entry name" value="Inosine/uridine_hydrolase_dom"/>
</dbReference>
<evidence type="ECO:0000313" key="5">
    <source>
        <dbReference type="Proteomes" id="UP001314635"/>
    </source>
</evidence>
<dbReference type="PANTHER" id="PTHR12304:SF4">
    <property type="entry name" value="URIDINE NUCLEOSIDASE"/>
    <property type="match status" value="1"/>
</dbReference>
<dbReference type="GO" id="GO:0016787">
    <property type="term" value="F:hydrolase activity"/>
    <property type="evidence" value="ECO:0007669"/>
    <property type="project" value="UniProtKB-KW"/>
</dbReference>
<keyword evidence="1 4" id="KW-0378">Hydrolase</keyword>
<evidence type="ECO:0000256" key="1">
    <source>
        <dbReference type="ARBA" id="ARBA00022801"/>
    </source>
</evidence>
<dbReference type="Proteomes" id="UP001314635">
    <property type="component" value="Unassembled WGS sequence"/>
</dbReference>
<keyword evidence="2" id="KW-0326">Glycosidase</keyword>
<evidence type="ECO:0000256" key="2">
    <source>
        <dbReference type="ARBA" id="ARBA00023295"/>
    </source>
</evidence>
<proteinExistence type="predicted"/>
<accession>A0ABS5G9U3</accession>
<dbReference type="SUPFAM" id="SSF53590">
    <property type="entry name" value="Nucleoside hydrolase"/>
    <property type="match status" value="1"/>
</dbReference>
<dbReference type="InterPro" id="IPR023186">
    <property type="entry name" value="IUNH"/>
</dbReference>
<dbReference type="EMBL" id="JAFCLK010000018">
    <property type="protein sequence ID" value="MBR1138109.1"/>
    <property type="molecule type" value="Genomic_DNA"/>
</dbReference>
<gene>
    <name evidence="4" type="ORF">JQ619_20250</name>
</gene>
<sequence>MIWIDSDGGVDDALAIAVACKIVSGHKIAFSTVFGNVSARQAAHNIRTLLHRLGVDAPILVGAERASDGFAQSATDIHGLDGLGNVIGEVRPDEQFDSLSESIESPLERARWLNEDVHILSIGPATNIPSIARMLGAERISGITMMTGAIFDKGNITEDAEFNAYNDPIALANILHSGIPITIVPLDICRKLIFRREDLTSLSTFGAAAPMLSEAHKFYMASYEQAEGISGCFPHDTIALLSMLYPSKFNFWRIPFDVDSSTDHRGQLRFDINGAYHARFCLGGDLRWVRQFMRSWSILA</sequence>
<evidence type="ECO:0000259" key="3">
    <source>
        <dbReference type="Pfam" id="PF01156"/>
    </source>
</evidence>
<feature type="domain" description="Inosine/uridine-preferring nucleoside hydrolase" evidence="3">
    <location>
        <begin position="2"/>
        <end position="273"/>
    </location>
</feature>
<dbReference type="PANTHER" id="PTHR12304">
    <property type="entry name" value="INOSINE-URIDINE PREFERRING NUCLEOSIDE HYDROLASE"/>
    <property type="match status" value="1"/>
</dbReference>
<organism evidence="4 5">
    <name type="scientific">Bradyrhizobium denitrificans</name>
    <dbReference type="NCBI Taxonomy" id="2734912"/>
    <lineage>
        <taxon>Bacteria</taxon>
        <taxon>Pseudomonadati</taxon>
        <taxon>Pseudomonadota</taxon>
        <taxon>Alphaproteobacteria</taxon>
        <taxon>Hyphomicrobiales</taxon>
        <taxon>Nitrobacteraceae</taxon>
        <taxon>Bradyrhizobium</taxon>
    </lineage>
</organism>
<keyword evidence="5" id="KW-1185">Reference proteome</keyword>
<dbReference type="Pfam" id="PF01156">
    <property type="entry name" value="IU_nuc_hydro"/>
    <property type="match status" value="1"/>
</dbReference>
<protein>
    <submittedName>
        <fullName evidence="4">Nucleoside hydrolase</fullName>
    </submittedName>
</protein>
<dbReference type="RefSeq" id="WP_041750567.1">
    <property type="nucleotide sequence ID" value="NZ_JABFDP010000021.1"/>
</dbReference>
<evidence type="ECO:0000313" key="4">
    <source>
        <dbReference type="EMBL" id="MBR1138109.1"/>
    </source>
</evidence>
<reference evidence="5" key="1">
    <citation type="journal article" date="2021" name="ISME J.">
        <title>Evolutionary origin and ecological implication of a unique nif island in free-living Bradyrhizobium lineages.</title>
        <authorList>
            <person name="Tao J."/>
        </authorList>
    </citation>
    <scope>NUCLEOTIDE SEQUENCE [LARGE SCALE GENOMIC DNA]</scope>
    <source>
        <strain evidence="5">SZCCT0094</strain>
    </source>
</reference>
<dbReference type="Gene3D" id="3.90.245.10">
    <property type="entry name" value="Ribonucleoside hydrolase-like"/>
    <property type="match status" value="1"/>
</dbReference>
<comment type="caution">
    <text evidence="4">The sequence shown here is derived from an EMBL/GenBank/DDBJ whole genome shotgun (WGS) entry which is preliminary data.</text>
</comment>
<name>A0ABS5G9U3_9BRAD</name>